<feature type="domain" description="HTH iclR-type" evidence="4">
    <location>
        <begin position="7"/>
        <end position="67"/>
    </location>
</feature>
<protein>
    <submittedName>
        <fullName evidence="6">IclR family transcriptional regulator C-terminal domain-containing protein</fullName>
    </submittedName>
</protein>
<dbReference type="Pfam" id="PF09339">
    <property type="entry name" value="HTH_IclR"/>
    <property type="match status" value="1"/>
</dbReference>
<evidence type="ECO:0000259" key="5">
    <source>
        <dbReference type="PROSITE" id="PS51078"/>
    </source>
</evidence>
<dbReference type="SMART" id="SM00346">
    <property type="entry name" value="HTH_ICLR"/>
    <property type="match status" value="1"/>
</dbReference>
<dbReference type="Proteomes" id="UP001185927">
    <property type="component" value="Unassembled WGS sequence"/>
</dbReference>
<evidence type="ECO:0000313" key="6">
    <source>
        <dbReference type="EMBL" id="MDV6267464.1"/>
    </source>
</evidence>
<reference evidence="6 7" key="1">
    <citation type="submission" date="2023-10" db="EMBL/GenBank/DDBJ databases">
        <title>Development of a sustainable strategy for remediation of hydrocarbon-contaminated territories based on the waste exchange concept.</title>
        <authorList>
            <person name="Krivoruchko A."/>
        </authorList>
    </citation>
    <scope>NUCLEOTIDE SEQUENCE [LARGE SCALE GENOMIC DNA]</scope>
    <source>
        <strain evidence="6 7">IEGM 1203</strain>
    </source>
</reference>
<organism evidence="6 7">
    <name type="scientific">Rhodococcus globerulus</name>
    <dbReference type="NCBI Taxonomy" id="33008"/>
    <lineage>
        <taxon>Bacteria</taxon>
        <taxon>Bacillati</taxon>
        <taxon>Actinomycetota</taxon>
        <taxon>Actinomycetes</taxon>
        <taxon>Mycobacteriales</taxon>
        <taxon>Nocardiaceae</taxon>
        <taxon>Rhodococcus</taxon>
    </lineage>
</organism>
<keyword evidence="3" id="KW-0804">Transcription</keyword>
<dbReference type="InterPro" id="IPR050707">
    <property type="entry name" value="HTH_MetabolicPath_Reg"/>
</dbReference>
<gene>
    <name evidence="6" type="ORF">R3Q16_12680</name>
</gene>
<dbReference type="Pfam" id="PF01614">
    <property type="entry name" value="IclR_C"/>
    <property type="match status" value="1"/>
</dbReference>
<accession>A0ABU4BTB1</accession>
<dbReference type="PROSITE" id="PS51078">
    <property type="entry name" value="ICLR_ED"/>
    <property type="match status" value="1"/>
</dbReference>
<dbReference type="InterPro" id="IPR029016">
    <property type="entry name" value="GAF-like_dom_sf"/>
</dbReference>
<dbReference type="Gene3D" id="1.10.10.10">
    <property type="entry name" value="Winged helix-like DNA-binding domain superfamily/Winged helix DNA-binding domain"/>
    <property type="match status" value="1"/>
</dbReference>
<evidence type="ECO:0000256" key="2">
    <source>
        <dbReference type="ARBA" id="ARBA00023125"/>
    </source>
</evidence>
<dbReference type="PROSITE" id="PS51077">
    <property type="entry name" value="HTH_ICLR"/>
    <property type="match status" value="1"/>
</dbReference>
<dbReference type="PANTHER" id="PTHR30136:SF39">
    <property type="entry name" value="TRANSCRIPTIONAL REGULATORY PROTEIN"/>
    <property type="match status" value="1"/>
</dbReference>
<sequence>MSSVKEIQSVHNACRLFEAIARMQPVGVSDLARDIGIDKSAAHRLAITLHSARWLERTEDGRWSISPAILPTIRESAATTLVAGTRPLLEAARDQSGEMSMLVVPDGNRLMIVDSAESRQTLRASVTVGTEMPARTSSALRAIAAHLPAHELVPWRRIDPSLTDSALAAVRARGWAQNDGEGFDGTRAVGAALRRSDGLPVAALVLCAPASRFQPELMQQHGELVARLAESWQAERRPTLSG</sequence>
<dbReference type="SUPFAM" id="SSF55781">
    <property type="entry name" value="GAF domain-like"/>
    <property type="match status" value="1"/>
</dbReference>
<proteinExistence type="predicted"/>
<evidence type="ECO:0000256" key="3">
    <source>
        <dbReference type="ARBA" id="ARBA00023163"/>
    </source>
</evidence>
<dbReference type="SUPFAM" id="SSF46785">
    <property type="entry name" value="Winged helix' DNA-binding domain"/>
    <property type="match status" value="1"/>
</dbReference>
<keyword evidence="1" id="KW-0805">Transcription regulation</keyword>
<evidence type="ECO:0000256" key="1">
    <source>
        <dbReference type="ARBA" id="ARBA00023015"/>
    </source>
</evidence>
<dbReference type="InterPro" id="IPR036390">
    <property type="entry name" value="WH_DNA-bd_sf"/>
</dbReference>
<dbReference type="InterPro" id="IPR014757">
    <property type="entry name" value="Tscrpt_reg_IclR_C"/>
</dbReference>
<dbReference type="RefSeq" id="WP_317541637.1">
    <property type="nucleotide sequence ID" value="NZ_JAWLKB010000004.1"/>
</dbReference>
<feature type="domain" description="IclR-ED" evidence="5">
    <location>
        <begin position="69"/>
        <end position="238"/>
    </location>
</feature>
<dbReference type="Gene3D" id="3.30.450.40">
    <property type="match status" value="1"/>
</dbReference>
<dbReference type="EMBL" id="JAWLKB010000004">
    <property type="protein sequence ID" value="MDV6267464.1"/>
    <property type="molecule type" value="Genomic_DNA"/>
</dbReference>
<evidence type="ECO:0000313" key="7">
    <source>
        <dbReference type="Proteomes" id="UP001185927"/>
    </source>
</evidence>
<name>A0ABU4BTB1_RHOGO</name>
<comment type="caution">
    <text evidence="6">The sequence shown here is derived from an EMBL/GenBank/DDBJ whole genome shotgun (WGS) entry which is preliminary data.</text>
</comment>
<dbReference type="PANTHER" id="PTHR30136">
    <property type="entry name" value="HELIX-TURN-HELIX TRANSCRIPTIONAL REGULATOR, ICLR FAMILY"/>
    <property type="match status" value="1"/>
</dbReference>
<evidence type="ECO:0000259" key="4">
    <source>
        <dbReference type="PROSITE" id="PS51077"/>
    </source>
</evidence>
<dbReference type="InterPro" id="IPR005471">
    <property type="entry name" value="Tscrpt_reg_IclR_N"/>
</dbReference>
<dbReference type="InterPro" id="IPR036388">
    <property type="entry name" value="WH-like_DNA-bd_sf"/>
</dbReference>
<keyword evidence="7" id="KW-1185">Reference proteome</keyword>
<keyword evidence="2" id="KW-0238">DNA-binding</keyword>